<gene>
    <name evidence="1" type="ORF">GON04_15765</name>
</gene>
<accession>A0A6N8IY94</accession>
<protein>
    <submittedName>
        <fullName evidence="1">Uncharacterized protein</fullName>
    </submittedName>
</protein>
<comment type="caution">
    <text evidence="1">The sequence shown here is derived from an EMBL/GenBank/DDBJ whole genome shotgun (WGS) entry which is preliminary data.</text>
</comment>
<evidence type="ECO:0000313" key="2">
    <source>
        <dbReference type="Proteomes" id="UP000469385"/>
    </source>
</evidence>
<name>A0A6N8IY94_9BURK</name>
<dbReference type="AlphaFoldDB" id="A0A6N8IY94"/>
<organism evidence="1 2">
    <name type="scientific">Ramlibacter pinisoli</name>
    <dbReference type="NCBI Taxonomy" id="2682844"/>
    <lineage>
        <taxon>Bacteria</taxon>
        <taxon>Pseudomonadati</taxon>
        <taxon>Pseudomonadota</taxon>
        <taxon>Betaproteobacteria</taxon>
        <taxon>Burkholderiales</taxon>
        <taxon>Comamonadaceae</taxon>
        <taxon>Ramlibacter</taxon>
    </lineage>
</organism>
<sequence length="83" mass="8814">MAHPDLPKRGTRITTAEGDWEVLEVMLLGREPLHYAVRVACTPGAGGSLSLMLSRMEFEALLARASTQAPTGAGGRGKAAPRR</sequence>
<dbReference type="RefSeq" id="WP_157399019.1">
    <property type="nucleotide sequence ID" value="NZ_WSEL01000009.1"/>
</dbReference>
<evidence type="ECO:0000313" key="1">
    <source>
        <dbReference type="EMBL" id="MVQ30916.1"/>
    </source>
</evidence>
<reference evidence="1 2" key="1">
    <citation type="submission" date="2019-12" db="EMBL/GenBank/DDBJ databases">
        <authorList>
            <person name="Huq M.A."/>
        </authorList>
    </citation>
    <scope>NUCLEOTIDE SEQUENCE [LARGE SCALE GENOMIC DNA]</scope>
    <source>
        <strain evidence="1 2">MAH-25</strain>
    </source>
</reference>
<proteinExistence type="predicted"/>
<keyword evidence="2" id="KW-1185">Reference proteome</keyword>
<dbReference type="EMBL" id="WSEL01000009">
    <property type="protein sequence ID" value="MVQ30916.1"/>
    <property type="molecule type" value="Genomic_DNA"/>
</dbReference>
<dbReference type="Proteomes" id="UP000469385">
    <property type="component" value="Unassembled WGS sequence"/>
</dbReference>